<dbReference type="GO" id="GO:0043590">
    <property type="term" value="C:bacterial nucleoid"/>
    <property type="evidence" value="ECO:0007669"/>
    <property type="project" value="TreeGrafter"/>
</dbReference>
<dbReference type="PANTHER" id="PTHR33991:SF1">
    <property type="entry name" value="DNA REPAIR PROTEIN RECO"/>
    <property type="match status" value="1"/>
</dbReference>
<dbReference type="SUPFAM" id="SSF50249">
    <property type="entry name" value="Nucleic acid-binding proteins"/>
    <property type="match status" value="1"/>
</dbReference>
<dbReference type="EMBL" id="FQTY01000001">
    <property type="protein sequence ID" value="SHE28710.1"/>
    <property type="molecule type" value="Genomic_DNA"/>
</dbReference>
<dbReference type="STRING" id="1123404.SAMN02745784_00174"/>
<dbReference type="InterPro" id="IPR022572">
    <property type="entry name" value="DNA_rep/recomb_RecO_N"/>
</dbReference>
<protein>
    <recommendedName>
        <fullName evidence="2 7">DNA repair protein RecO</fullName>
    </recommendedName>
    <alternativeName>
        <fullName evidence="6 7">Recombination protein O</fullName>
    </alternativeName>
</protein>
<dbReference type="GO" id="GO:0006310">
    <property type="term" value="P:DNA recombination"/>
    <property type="evidence" value="ECO:0007669"/>
    <property type="project" value="UniProtKB-UniRule"/>
</dbReference>
<proteinExistence type="inferred from homology"/>
<sequence length="246" mass="29059">MLKTEGIVLKELRYRDTSKILSVYTKKYGKISIMARGAYRPKSQMIANSQPFSYNDYQLYKGKNFFYITQGDILDSFYSIRERIERVTYGYYMLELIDKSLPEEQENEKIFKLLIKGLKVLSFLDKDYLKFIVAYELKFISFLGYKPYLDKCVVCGSLNKKDIKFSVYEGGIICEKCVIEDPFSISINEELYKAMYNLLYTPLEDIFNIIMSNDLIYKLHDIAVEYILYSIDRKKFNTLDLIKTLE</sequence>
<dbReference type="NCBIfam" id="TIGR00613">
    <property type="entry name" value="reco"/>
    <property type="match status" value="1"/>
</dbReference>
<dbReference type="InterPro" id="IPR003717">
    <property type="entry name" value="RecO"/>
</dbReference>
<evidence type="ECO:0000256" key="1">
    <source>
        <dbReference type="ARBA" id="ARBA00007452"/>
    </source>
</evidence>
<dbReference type="GeneID" id="90994868"/>
<keyword evidence="10" id="KW-1185">Reference proteome</keyword>
<dbReference type="InterPro" id="IPR042242">
    <property type="entry name" value="RecO_C"/>
</dbReference>
<keyword evidence="3 7" id="KW-0227">DNA damage</keyword>
<dbReference type="HAMAP" id="MF_00201">
    <property type="entry name" value="RecO"/>
    <property type="match status" value="1"/>
</dbReference>
<organism evidence="9 10">
    <name type="scientific">Tissierella praeacuta DSM 18095</name>
    <dbReference type="NCBI Taxonomy" id="1123404"/>
    <lineage>
        <taxon>Bacteria</taxon>
        <taxon>Bacillati</taxon>
        <taxon>Bacillota</taxon>
        <taxon>Tissierellia</taxon>
        <taxon>Tissierellales</taxon>
        <taxon>Tissierellaceae</taxon>
        <taxon>Tissierella</taxon>
    </lineage>
</organism>
<evidence type="ECO:0000256" key="3">
    <source>
        <dbReference type="ARBA" id="ARBA00022763"/>
    </source>
</evidence>
<dbReference type="PANTHER" id="PTHR33991">
    <property type="entry name" value="DNA REPAIR PROTEIN RECO"/>
    <property type="match status" value="1"/>
</dbReference>
<comment type="function">
    <text evidence="7">Involved in DNA repair and RecF pathway recombination.</text>
</comment>
<evidence type="ECO:0000259" key="8">
    <source>
        <dbReference type="Pfam" id="PF11967"/>
    </source>
</evidence>
<accession>A0A1M4S927</accession>
<dbReference type="AlphaFoldDB" id="A0A1M4S927"/>
<dbReference type="Gene3D" id="2.40.50.140">
    <property type="entry name" value="Nucleic acid-binding proteins"/>
    <property type="match status" value="1"/>
</dbReference>
<gene>
    <name evidence="7" type="primary">recO</name>
    <name evidence="9" type="ORF">SAMN02745784_00174</name>
</gene>
<evidence type="ECO:0000256" key="6">
    <source>
        <dbReference type="ARBA" id="ARBA00033409"/>
    </source>
</evidence>
<comment type="similarity">
    <text evidence="1 7">Belongs to the RecO family.</text>
</comment>
<evidence type="ECO:0000256" key="5">
    <source>
        <dbReference type="ARBA" id="ARBA00023204"/>
    </source>
</evidence>
<dbReference type="Proteomes" id="UP000184114">
    <property type="component" value="Unassembled WGS sequence"/>
</dbReference>
<dbReference type="Pfam" id="PF11967">
    <property type="entry name" value="RecO_N"/>
    <property type="match status" value="1"/>
</dbReference>
<evidence type="ECO:0000313" key="9">
    <source>
        <dbReference type="EMBL" id="SHE28710.1"/>
    </source>
</evidence>
<dbReference type="GO" id="GO:0006302">
    <property type="term" value="P:double-strand break repair"/>
    <property type="evidence" value="ECO:0007669"/>
    <property type="project" value="TreeGrafter"/>
</dbReference>
<feature type="domain" description="DNA replication/recombination mediator RecO N-terminal" evidence="8">
    <location>
        <begin position="2"/>
        <end position="77"/>
    </location>
</feature>
<dbReference type="Gene3D" id="1.20.1440.120">
    <property type="entry name" value="Recombination protein O, C-terminal domain"/>
    <property type="match status" value="1"/>
</dbReference>
<dbReference type="InterPro" id="IPR037278">
    <property type="entry name" value="ARFGAP/RecO"/>
</dbReference>
<evidence type="ECO:0000256" key="2">
    <source>
        <dbReference type="ARBA" id="ARBA00021310"/>
    </source>
</evidence>
<evidence type="ECO:0000256" key="4">
    <source>
        <dbReference type="ARBA" id="ARBA00023172"/>
    </source>
</evidence>
<dbReference type="SUPFAM" id="SSF57863">
    <property type="entry name" value="ArfGap/RecO-like zinc finger"/>
    <property type="match status" value="1"/>
</dbReference>
<keyword evidence="4 7" id="KW-0233">DNA recombination</keyword>
<evidence type="ECO:0000313" key="10">
    <source>
        <dbReference type="Proteomes" id="UP000184114"/>
    </source>
</evidence>
<name>A0A1M4S927_9FIRM</name>
<dbReference type="Pfam" id="PF02565">
    <property type="entry name" value="RecO_C"/>
    <property type="match status" value="1"/>
</dbReference>
<keyword evidence="5 7" id="KW-0234">DNA repair</keyword>
<dbReference type="RefSeq" id="WP_072971822.1">
    <property type="nucleotide sequence ID" value="NZ_FQTY01000001.1"/>
</dbReference>
<evidence type="ECO:0000256" key="7">
    <source>
        <dbReference type="HAMAP-Rule" id="MF_00201"/>
    </source>
</evidence>
<dbReference type="InterPro" id="IPR012340">
    <property type="entry name" value="NA-bd_OB-fold"/>
</dbReference>
<reference evidence="10" key="1">
    <citation type="submission" date="2016-11" db="EMBL/GenBank/DDBJ databases">
        <authorList>
            <person name="Varghese N."/>
            <person name="Submissions S."/>
        </authorList>
    </citation>
    <scope>NUCLEOTIDE SEQUENCE [LARGE SCALE GENOMIC DNA]</scope>
    <source>
        <strain evidence="10">DSM 18095</strain>
    </source>
</reference>